<gene>
    <name evidence="16" type="ORF">L798_02066</name>
</gene>
<dbReference type="OMA" id="WWAKSDE"/>
<feature type="repeat" description="PPR" evidence="12">
    <location>
        <begin position="353"/>
        <end position="387"/>
    </location>
</feature>
<keyword evidence="3 13" id="KW-0240">DNA-directed RNA polymerase</keyword>
<evidence type="ECO:0000256" key="11">
    <source>
        <dbReference type="ARBA" id="ARBA00063316"/>
    </source>
</evidence>
<dbReference type="FunCoup" id="A0A067RGF5">
    <property type="interactions" value="954"/>
</dbReference>
<evidence type="ECO:0000256" key="4">
    <source>
        <dbReference type="ARBA" id="ARBA00022679"/>
    </source>
</evidence>
<sequence length="1355" mass="155293">MLRLLILKRLYQFNSKVVTPPYSIEPTKQTCSVCSHNFSLTPRNDTHCVQNKVSVRFQSTSVHTAIQNSAKIKKKKARRLKKKYAELVEVTDTSSNQTKASVSKLKPKHLSLLIKQPDINLGQLYNLKNMKVQPVVSLKNSASHQKQESMPVVVSESISDEKTYSLTELNCGSYGEISEMENLDVSNCKDELLYSFDRSMDDVELKSKPMDDLDAAVLEHNYLLGDLAYHSQEMEELDDPVDETVLAEVQYDEPAVETMVVPVPEEAQSKTSMKKFKGSAANKTHSKHSIRDQMAKMKQSDLEKAAKEECLFRNLYAYLEACVSCGLLNRALFSLLFYHSRSKHSKYTSPANETKLFNILLHGFARKGNLNKVREIHQILQKDKIPLSAQSYAAFFECVGRLPADNASSYQVLSEFVKEMTHKGLTFKDIIQKSVFVSDQREVVVDVIRRIEPNFEPYNISPDICYSCNLLHELNNQNENGKGKAYKSPAEGLLTASELRQLVKEQLQIELNSYVQVKTIEKRSEPVDTILYYRKKLQEAQENWRKTISDAYHRDLRALRVQHHYRAFRHINLYPYLKVLDPEDYIEIILQEIRKLAEGSETFSPTTGQLYRELGSQVRARYEVKFKSNSGISKKVQHLYEEYCDWYLAPDSSSKQSMNTRQKWQHLEHENSKGPSLNMEEKSWPAAVLSGVGKFMYSIIMQDIKIDVNIAKSNSKTEHLVPAFYALFRNQGRLLKEEVKPHPVLARLFRCAAQEYLVFEVATVPMLCPPLPWSSITSGGYLTVKADLIRLPQQAAQQWHILKKTPVQQLYPSLDSLNQLGSVPWMVNESVLDVVIEVFNSGGSQRLDIPEPPSSCPVPSPLTPEMTKVERYQAYRQRMALRRRKAEMYSLWCDALYRLSLANHFRKRIFWLPHNMDFRGRVYPCPPHLNHLGSDMARSLLCFAKGEPLGPKGLNWLKIHLVNLTGLKKRDTVDERLRFAEEMLPEIMDSAEKPLTGCMWWAESEEPWQTLACCKEIARAMKSGDPENYVSHFPVHQDGSCNGLQHYAALGRDSAGAESVNLIPAVSPQDVYSCVAALVEKERMKDAERGLKIAQVLEGFVHRKVIKQTVMTTVYGVTRFGARHQIARQLKDIEGFPKDFVWQGSTYLVGKTFESLQEMFTSTKEIQDWFTECARLISHVCGQNVEWVTPLGLPVVQPYSRPNKKLEVHSSAKRIKEHYALDMFERPNVMKQRNAFPPNFIHSLDSSHMMLTSLFCEREGITFISVHDCFWTHPCTVDIMNKVCRDQFVALHSQPILEDLSKFLVKKYSYAESEFTNDGSVNDMTKRKLNKILWKLPSKGDFNLNSVLKSVYFFS</sequence>
<dbReference type="FunFam" id="1.10.287.280:FF:000001">
    <property type="entry name" value="DNA-directed RNA polymerase"/>
    <property type="match status" value="1"/>
</dbReference>
<evidence type="ECO:0000256" key="13">
    <source>
        <dbReference type="RuleBase" id="RU003805"/>
    </source>
</evidence>
<comment type="function">
    <text evidence="13">DNA-dependent RNA polymerase catalyzes the transcription of DNA into RNA using the four ribonucleoside triphosphates as substrates.</text>
</comment>
<evidence type="ECO:0000313" key="16">
    <source>
        <dbReference type="EMBL" id="KDR22103.1"/>
    </source>
</evidence>
<dbReference type="PROSITE" id="PS00900">
    <property type="entry name" value="RNA_POL_PHAGE_1"/>
    <property type="match status" value="1"/>
</dbReference>
<dbReference type="GO" id="GO:0034245">
    <property type="term" value="C:mitochondrial DNA-directed RNA polymerase complex"/>
    <property type="evidence" value="ECO:0007669"/>
    <property type="project" value="TreeGrafter"/>
</dbReference>
<accession>A0A067RGF5</accession>
<dbReference type="InterPro" id="IPR011990">
    <property type="entry name" value="TPR-like_helical_dom_sf"/>
</dbReference>
<dbReference type="FunFam" id="1.10.150.20:FF:000031">
    <property type="entry name" value="DNA-directed RNA polymerase"/>
    <property type="match status" value="1"/>
</dbReference>
<dbReference type="Pfam" id="PF00940">
    <property type="entry name" value="RNA_pol"/>
    <property type="match status" value="1"/>
</dbReference>
<dbReference type="eggNOG" id="KOG1038">
    <property type="taxonomic scope" value="Eukaryota"/>
</dbReference>
<dbReference type="EC" id="2.7.7.6" evidence="13"/>
<dbReference type="Pfam" id="PF14700">
    <property type="entry name" value="RPOL_N"/>
    <property type="match status" value="1"/>
</dbReference>
<comment type="function">
    <text evidence="10">DNA-dependent RNA polymerase catalyzes the transcription of mitochondrial DNA into RNA using the four ribonucleoside triphosphates as substrates. Component of the mitochondrial transcription initiation complex, composed at least of TFB2M, TFAM and POLRMT that is required for basal transcription of mitochondrial DNA. In this complex, TFAM recruits POLRMT to a specific promoter whereas TFB2M induces structural changes in POLRMT to enable promoter opening and trapping of the DNA non-template strand. Has DNA primase activity. Catalyzes the synthesis of short RNA primers that are necessary for the initiation of lagging-strand DNA synthesis from the origin of light-strand DNA replication (OriL).</text>
</comment>
<evidence type="ECO:0000256" key="12">
    <source>
        <dbReference type="PROSITE-ProRule" id="PRU00708"/>
    </source>
</evidence>
<proteinExistence type="inferred from homology"/>
<evidence type="ECO:0000256" key="9">
    <source>
        <dbReference type="ARBA" id="ARBA00048552"/>
    </source>
</evidence>
<keyword evidence="6" id="KW-0809">Transit peptide</keyword>
<organism evidence="16 17">
    <name type="scientific">Zootermopsis nevadensis</name>
    <name type="common">Dampwood termite</name>
    <dbReference type="NCBI Taxonomy" id="136037"/>
    <lineage>
        <taxon>Eukaryota</taxon>
        <taxon>Metazoa</taxon>
        <taxon>Ecdysozoa</taxon>
        <taxon>Arthropoda</taxon>
        <taxon>Hexapoda</taxon>
        <taxon>Insecta</taxon>
        <taxon>Pterygota</taxon>
        <taxon>Neoptera</taxon>
        <taxon>Polyneoptera</taxon>
        <taxon>Dictyoptera</taxon>
        <taxon>Blattodea</taxon>
        <taxon>Blattoidea</taxon>
        <taxon>Termitoidae</taxon>
        <taxon>Termopsidae</taxon>
        <taxon>Zootermopsis</taxon>
    </lineage>
</organism>
<protein>
    <recommendedName>
        <fullName evidence="13">DNA-directed RNA polymerase</fullName>
        <ecNumber evidence="13">2.7.7.6</ecNumber>
    </recommendedName>
</protein>
<keyword evidence="7" id="KW-0496">Mitochondrion</keyword>
<dbReference type="PROSITE" id="PS51375">
    <property type="entry name" value="PPR"/>
    <property type="match status" value="1"/>
</dbReference>
<name>A0A067RGF5_ZOONE</name>
<comment type="catalytic activity">
    <reaction evidence="9 13">
        <text>RNA(n) + a ribonucleoside 5'-triphosphate = RNA(n+1) + diphosphate</text>
        <dbReference type="Rhea" id="RHEA:21248"/>
        <dbReference type="Rhea" id="RHEA-COMP:14527"/>
        <dbReference type="Rhea" id="RHEA-COMP:17342"/>
        <dbReference type="ChEBI" id="CHEBI:33019"/>
        <dbReference type="ChEBI" id="CHEBI:61557"/>
        <dbReference type="ChEBI" id="CHEBI:140395"/>
        <dbReference type="EC" id="2.7.7.6"/>
    </reaction>
</comment>
<dbReference type="InterPro" id="IPR037159">
    <property type="entry name" value="RNA_POL_N_sf"/>
</dbReference>
<dbReference type="Gene3D" id="1.10.287.280">
    <property type="match status" value="1"/>
</dbReference>
<comment type="similarity">
    <text evidence="2 13">Belongs to the phage and mitochondrial RNA polymerase family.</text>
</comment>
<dbReference type="OrthoDB" id="276422at2759"/>
<feature type="domain" description="DNA-directed RNA polymerase N-terminal" evidence="15">
    <location>
        <begin position="504"/>
        <end position="822"/>
    </location>
</feature>
<dbReference type="InterPro" id="IPR002885">
    <property type="entry name" value="PPR_rpt"/>
</dbReference>
<comment type="subcellular location">
    <subcellularLocation>
        <location evidence="1">Mitochondrion</location>
    </subcellularLocation>
</comment>
<dbReference type="Gene3D" id="1.25.40.10">
    <property type="entry name" value="Tetratricopeptide repeat domain"/>
    <property type="match status" value="1"/>
</dbReference>
<dbReference type="FunFam" id="1.10.1320.10:FF:000002">
    <property type="entry name" value="DNA-directed RNA polymerase"/>
    <property type="match status" value="1"/>
</dbReference>
<dbReference type="Gene3D" id="1.10.1320.10">
    <property type="entry name" value="DNA-directed RNA polymerase, N-terminal domain"/>
    <property type="match status" value="1"/>
</dbReference>
<evidence type="ECO:0000256" key="5">
    <source>
        <dbReference type="ARBA" id="ARBA00022695"/>
    </source>
</evidence>
<feature type="region of interest" description="Disordered" evidence="14">
    <location>
        <begin position="271"/>
        <end position="291"/>
    </location>
</feature>
<evidence type="ECO:0000259" key="15">
    <source>
        <dbReference type="SMART" id="SM01311"/>
    </source>
</evidence>
<keyword evidence="4 13" id="KW-0808">Transferase</keyword>
<evidence type="ECO:0000256" key="3">
    <source>
        <dbReference type="ARBA" id="ARBA00022478"/>
    </source>
</evidence>
<evidence type="ECO:0000256" key="10">
    <source>
        <dbReference type="ARBA" id="ARBA00057821"/>
    </source>
</evidence>
<keyword evidence="17" id="KW-1185">Reference proteome</keyword>
<evidence type="ECO:0000256" key="7">
    <source>
        <dbReference type="ARBA" id="ARBA00023128"/>
    </source>
</evidence>
<evidence type="ECO:0000256" key="8">
    <source>
        <dbReference type="ARBA" id="ARBA00023163"/>
    </source>
</evidence>
<comment type="subunit">
    <text evidence="11">Homodimer. Component of the mitochondrial transcription initiation complex, composed at least of TFB2M, TFAM and POLRMT. In this complex TFAM recruits POLRMT to the promoter whereas TFB2M induces structural changes in POLRMT to enable promoter opening and trapping of the DNA non-template strand. Upon metabolic stress, forms a complex composed of FOXO3, SIRT3 and mitochondrial RNA polymerase POLRMT; the complex is recruited to mtDNA in a SIRT3-dependent manner. Also forms a complex composed of FOXO3, SIRT3, TFAM and POLRMT. Interacts with TFB1M and TFB2M, leading to the stimulation of transcription. Interacts with TEFM. Interacts with MTRES1.</text>
</comment>
<dbReference type="GO" id="GO:0006390">
    <property type="term" value="P:mitochondrial transcription"/>
    <property type="evidence" value="ECO:0007669"/>
    <property type="project" value="TreeGrafter"/>
</dbReference>
<dbReference type="PANTHER" id="PTHR10102:SF0">
    <property type="entry name" value="DNA-DIRECTED RNA POLYMERASE, MITOCHONDRIAL"/>
    <property type="match status" value="1"/>
</dbReference>
<reference evidence="16 17" key="1">
    <citation type="journal article" date="2014" name="Nat. Commun.">
        <title>Molecular traces of alternative social organization in a termite genome.</title>
        <authorList>
            <person name="Terrapon N."/>
            <person name="Li C."/>
            <person name="Robertson H.M."/>
            <person name="Ji L."/>
            <person name="Meng X."/>
            <person name="Booth W."/>
            <person name="Chen Z."/>
            <person name="Childers C.P."/>
            <person name="Glastad K.M."/>
            <person name="Gokhale K."/>
            <person name="Gowin J."/>
            <person name="Gronenberg W."/>
            <person name="Hermansen R.A."/>
            <person name="Hu H."/>
            <person name="Hunt B.G."/>
            <person name="Huylmans A.K."/>
            <person name="Khalil S.M."/>
            <person name="Mitchell R.D."/>
            <person name="Munoz-Torres M.C."/>
            <person name="Mustard J.A."/>
            <person name="Pan H."/>
            <person name="Reese J.T."/>
            <person name="Scharf M.E."/>
            <person name="Sun F."/>
            <person name="Vogel H."/>
            <person name="Xiao J."/>
            <person name="Yang W."/>
            <person name="Yang Z."/>
            <person name="Yang Z."/>
            <person name="Zhou J."/>
            <person name="Zhu J."/>
            <person name="Brent C.S."/>
            <person name="Elsik C.G."/>
            <person name="Goodisman M.A."/>
            <person name="Liberles D.A."/>
            <person name="Roe R.M."/>
            <person name="Vargo E.L."/>
            <person name="Vilcinskas A."/>
            <person name="Wang J."/>
            <person name="Bornberg-Bauer E."/>
            <person name="Korb J."/>
            <person name="Zhang G."/>
            <person name="Liebig J."/>
        </authorList>
    </citation>
    <scope>NUCLEOTIDE SEQUENCE [LARGE SCALE GENOMIC DNA]</scope>
    <source>
        <tissue evidence="16">Whole organism</tissue>
    </source>
</reference>
<dbReference type="GO" id="GO:0071897">
    <property type="term" value="P:DNA biosynthetic process"/>
    <property type="evidence" value="ECO:0007669"/>
    <property type="project" value="UniProtKB-ARBA"/>
</dbReference>
<dbReference type="InParanoid" id="A0A067RGF5"/>
<dbReference type="InterPro" id="IPR029262">
    <property type="entry name" value="RPOL_N"/>
</dbReference>
<evidence type="ECO:0000256" key="2">
    <source>
        <dbReference type="ARBA" id="ARBA00009493"/>
    </source>
</evidence>
<dbReference type="GO" id="GO:0003899">
    <property type="term" value="F:DNA-directed RNA polymerase activity"/>
    <property type="evidence" value="ECO:0007669"/>
    <property type="project" value="UniProtKB-EC"/>
</dbReference>
<evidence type="ECO:0000256" key="6">
    <source>
        <dbReference type="ARBA" id="ARBA00022946"/>
    </source>
</evidence>
<dbReference type="Proteomes" id="UP000027135">
    <property type="component" value="Unassembled WGS sequence"/>
</dbReference>
<dbReference type="Gene3D" id="1.10.150.20">
    <property type="entry name" value="5' to 3' exonuclease, C-terminal subdomain"/>
    <property type="match status" value="1"/>
</dbReference>
<feature type="region of interest" description="Disordered" evidence="14">
    <location>
        <begin position="658"/>
        <end position="678"/>
    </location>
</feature>
<dbReference type="InterPro" id="IPR043502">
    <property type="entry name" value="DNA/RNA_pol_sf"/>
</dbReference>
<keyword evidence="8 13" id="KW-0804">Transcription</keyword>
<dbReference type="InterPro" id="IPR002092">
    <property type="entry name" value="DNA-dir_Rpol_phage-type"/>
</dbReference>
<dbReference type="SUPFAM" id="SSF56672">
    <property type="entry name" value="DNA/RNA polymerases"/>
    <property type="match status" value="1"/>
</dbReference>
<evidence type="ECO:0000313" key="17">
    <source>
        <dbReference type="Proteomes" id="UP000027135"/>
    </source>
</evidence>
<dbReference type="InterPro" id="IPR046950">
    <property type="entry name" value="DNA-dir_Rpol_C_phage-type"/>
</dbReference>
<evidence type="ECO:0000256" key="14">
    <source>
        <dbReference type="SAM" id="MobiDB-lite"/>
    </source>
</evidence>
<dbReference type="PANTHER" id="PTHR10102">
    <property type="entry name" value="DNA-DIRECTED RNA POLYMERASE, MITOCHONDRIAL"/>
    <property type="match status" value="1"/>
</dbReference>
<dbReference type="PROSITE" id="PS00489">
    <property type="entry name" value="RNA_POL_PHAGE_2"/>
    <property type="match status" value="1"/>
</dbReference>
<dbReference type="GO" id="GO:0001018">
    <property type="term" value="F:mitochondrial promoter sequence-specific DNA binding"/>
    <property type="evidence" value="ECO:0007669"/>
    <property type="project" value="TreeGrafter"/>
</dbReference>
<dbReference type="EMBL" id="KK852521">
    <property type="protein sequence ID" value="KDR22103.1"/>
    <property type="molecule type" value="Genomic_DNA"/>
</dbReference>
<dbReference type="SMART" id="SM01311">
    <property type="entry name" value="RPOL_N"/>
    <property type="match status" value="1"/>
</dbReference>
<keyword evidence="5 13" id="KW-0548">Nucleotidyltransferase</keyword>
<dbReference type="STRING" id="136037.A0A067RGF5"/>
<evidence type="ECO:0000256" key="1">
    <source>
        <dbReference type="ARBA" id="ARBA00004173"/>
    </source>
</evidence>